<name>A0ABU7EVL6_9TELE</name>
<accession>A0ABU7EVL6</accession>
<comment type="caution">
    <text evidence="1">The sequence shown here is derived from an EMBL/GenBank/DDBJ whole genome shotgun (WGS) entry which is preliminary data.</text>
</comment>
<gene>
    <name evidence="1" type="ORF">CHARACLAT_018035</name>
</gene>
<protein>
    <submittedName>
        <fullName evidence="1">Uncharacterized protein</fullName>
    </submittedName>
</protein>
<keyword evidence="2" id="KW-1185">Reference proteome</keyword>
<dbReference type="EMBL" id="JAHUTJ010067131">
    <property type="protein sequence ID" value="MED6290890.1"/>
    <property type="molecule type" value="Genomic_DNA"/>
</dbReference>
<organism evidence="1 2">
    <name type="scientific">Characodon lateralis</name>
    <dbReference type="NCBI Taxonomy" id="208331"/>
    <lineage>
        <taxon>Eukaryota</taxon>
        <taxon>Metazoa</taxon>
        <taxon>Chordata</taxon>
        <taxon>Craniata</taxon>
        <taxon>Vertebrata</taxon>
        <taxon>Euteleostomi</taxon>
        <taxon>Actinopterygii</taxon>
        <taxon>Neopterygii</taxon>
        <taxon>Teleostei</taxon>
        <taxon>Neoteleostei</taxon>
        <taxon>Acanthomorphata</taxon>
        <taxon>Ovalentaria</taxon>
        <taxon>Atherinomorphae</taxon>
        <taxon>Cyprinodontiformes</taxon>
        <taxon>Goodeidae</taxon>
        <taxon>Characodon</taxon>
    </lineage>
</organism>
<sequence length="107" mass="11743">MQQICGLWNKQDRPVFAGHLCNIVTLHASKCVCVWVVYIHASVCVCGTNSKMTADHCERCACSSSLFWRSSAGSTVALVMKASVTYHIMSMSTYCCIDTSDSLCCFV</sequence>
<reference evidence="1 2" key="1">
    <citation type="submission" date="2021-06" db="EMBL/GenBank/DDBJ databases">
        <authorList>
            <person name="Palmer J.M."/>
        </authorList>
    </citation>
    <scope>NUCLEOTIDE SEQUENCE [LARGE SCALE GENOMIC DNA]</scope>
    <source>
        <strain evidence="1 2">CL_MEX2019</strain>
        <tissue evidence="1">Muscle</tissue>
    </source>
</reference>
<evidence type="ECO:0000313" key="2">
    <source>
        <dbReference type="Proteomes" id="UP001352852"/>
    </source>
</evidence>
<dbReference type="Proteomes" id="UP001352852">
    <property type="component" value="Unassembled WGS sequence"/>
</dbReference>
<evidence type="ECO:0000313" key="1">
    <source>
        <dbReference type="EMBL" id="MED6290890.1"/>
    </source>
</evidence>
<proteinExistence type="predicted"/>